<dbReference type="HAMAP" id="MF_01114">
    <property type="entry name" value="RecX"/>
    <property type="match status" value="1"/>
</dbReference>
<evidence type="ECO:0000259" key="6">
    <source>
        <dbReference type="Pfam" id="PF02631"/>
    </source>
</evidence>
<protein>
    <recommendedName>
        <fullName evidence="3 5">Regulatory protein RecX</fullName>
    </recommendedName>
</protein>
<dbReference type="AlphaFoldDB" id="A0A354M3X2"/>
<dbReference type="InterPro" id="IPR053925">
    <property type="entry name" value="RecX_HTH_3rd"/>
</dbReference>
<dbReference type="Gene3D" id="1.10.10.10">
    <property type="entry name" value="Winged helix-like DNA-binding domain superfamily/Winged helix DNA-binding domain"/>
    <property type="match status" value="2"/>
</dbReference>
<reference evidence="8 9" key="1">
    <citation type="journal article" date="2018" name="Nat. Biotechnol.">
        <title>A standardized bacterial taxonomy based on genome phylogeny substantially revises the tree of life.</title>
        <authorList>
            <person name="Parks D.H."/>
            <person name="Chuvochina M."/>
            <person name="Waite D.W."/>
            <person name="Rinke C."/>
            <person name="Skarshewski A."/>
            <person name="Chaumeil P.A."/>
            <person name="Hugenholtz P."/>
        </authorList>
    </citation>
    <scope>NUCLEOTIDE SEQUENCE [LARGE SCALE GENOMIC DNA]</scope>
    <source>
        <strain evidence="8">UBA11482</strain>
    </source>
</reference>
<dbReference type="EMBL" id="DNWC01000124">
    <property type="protein sequence ID" value="HBJ09211.1"/>
    <property type="molecule type" value="Genomic_DNA"/>
</dbReference>
<evidence type="ECO:0000256" key="2">
    <source>
        <dbReference type="ARBA" id="ARBA00009695"/>
    </source>
</evidence>
<evidence type="ECO:0000256" key="5">
    <source>
        <dbReference type="HAMAP-Rule" id="MF_01114"/>
    </source>
</evidence>
<evidence type="ECO:0000313" key="8">
    <source>
        <dbReference type="EMBL" id="HBJ09211.1"/>
    </source>
</evidence>
<evidence type="ECO:0000259" key="7">
    <source>
        <dbReference type="Pfam" id="PF21981"/>
    </source>
</evidence>
<comment type="function">
    <text evidence="5">Modulates RecA activity.</text>
</comment>
<proteinExistence type="inferred from homology"/>
<dbReference type="Pfam" id="PF02631">
    <property type="entry name" value="RecX_HTH2"/>
    <property type="match status" value="1"/>
</dbReference>
<dbReference type="GO" id="GO:0006282">
    <property type="term" value="P:regulation of DNA repair"/>
    <property type="evidence" value="ECO:0007669"/>
    <property type="project" value="UniProtKB-UniRule"/>
</dbReference>
<comment type="subcellular location">
    <subcellularLocation>
        <location evidence="1 5">Cytoplasm</location>
    </subcellularLocation>
</comment>
<dbReference type="InterPro" id="IPR053924">
    <property type="entry name" value="RecX_HTH_2nd"/>
</dbReference>
<comment type="caution">
    <text evidence="8">The sequence shown here is derived from an EMBL/GenBank/DDBJ whole genome shotgun (WGS) entry which is preliminary data.</text>
</comment>
<evidence type="ECO:0000313" key="9">
    <source>
        <dbReference type="Proteomes" id="UP000262954"/>
    </source>
</evidence>
<dbReference type="PANTHER" id="PTHR33602:SF1">
    <property type="entry name" value="REGULATORY PROTEIN RECX FAMILY PROTEIN"/>
    <property type="match status" value="1"/>
</dbReference>
<organism evidence="8 9">
    <name type="scientific">Coprobacter fastidiosus</name>
    <dbReference type="NCBI Taxonomy" id="1099853"/>
    <lineage>
        <taxon>Bacteria</taxon>
        <taxon>Pseudomonadati</taxon>
        <taxon>Bacteroidota</taxon>
        <taxon>Bacteroidia</taxon>
        <taxon>Bacteroidales</taxon>
        <taxon>Barnesiellaceae</taxon>
        <taxon>Coprobacter</taxon>
    </lineage>
</organism>
<dbReference type="Pfam" id="PF21981">
    <property type="entry name" value="RecX_HTH3"/>
    <property type="match status" value="1"/>
</dbReference>
<evidence type="ECO:0000256" key="4">
    <source>
        <dbReference type="ARBA" id="ARBA00022490"/>
    </source>
</evidence>
<sequence length="155" mass="18211">MSKSLSPQEALHKAAAYCSSGEQCRHDIFEKLKKWGIENSEASEIIEYLIKQRFIDEARYAKGFTNDKFRFNKWGRIKIEYALRQKKIPEILIDEALYNINEEQYRDTLLQILENKQKNTKAADKYDLHAKLFRFAASRGFEPDIIQSAIQSMKL</sequence>
<evidence type="ECO:0000256" key="1">
    <source>
        <dbReference type="ARBA" id="ARBA00004496"/>
    </source>
</evidence>
<comment type="similarity">
    <text evidence="2 5">Belongs to the RecX family.</text>
</comment>
<dbReference type="GO" id="GO:0005737">
    <property type="term" value="C:cytoplasm"/>
    <property type="evidence" value="ECO:0007669"/>
    <property type="project" value="UniProtKB-SubCell"/>
</dbReference>
<keyword evidence="4 5" id="KW-0963">Cytoplasm</keyword>
<accession>A0A354M3X2</accession>
<dbReference type="InterPro" id="IPR036388">
    <property type="entry name" value="WH-like_DNA-bd_sf"/>
</dbReference>
<evidence type="ECO:0000256" key="3">
    <source>
        <dbReference type="ARBA" id="ARBA00018111"/>
    </source>
</evidence>
<dbReference type="Proteomes" id="UP000262954">
    <property type="component" value="Unassembled WGS sequence"/>
</dbReference>
<gene>
    <name evidence="5" type="primary">recX</name>
    <name evidence="8" type="ORF">DDY73_09430</name>
</gene>
<feature type="domain" description="RecX third three-helical" evidence="7">
    <location>
        <begin position="103"/>
        <end position="150"/>
    </location>
</feature>
<feature type="domain" description="RecX second three-helical" evidence="6">
    <location>
        <begin position="56"/>
        <end position="97"/>
    </location>
</feature>
<dbReference type="InterPro" id="IPR003783">
    <property type="entry name" value="Regulatory_RecX"/>
</dbReference>
<name>A0A354M3X2_9BACT</name>
<dbReference type="PANTHER" id="PTHR33602">
    <property type="entry name" value="REGULATORY PROTEIN RECX FAMILY PROTEIN"/>
    <property type="match status" value="1"/>
</dbReference>